<evidence type="ECO:0000313" key="13">
    <source>
        <dbReference type="Proteomes" id="UP000070326"/>
    </source>
</evidence>
<proteinExistence type="predicted"/>
<evidence type="ECO:0000256" key="6">
    <source>
        <dbReference type="ARBA" id="ARBA00022839"/>
    </source>
</evidence>
<keyword evidence="7" id="KW-0067">ATP-binding</keyword>
<keyword evidence="5" id="KW-0347">Helicase</keyword>
<dbReference type="PATRIC" id="fig|1261.5.peg.613"/>
<dbReference type="GO" id="GO:0006310">
    <property type="term" value="P:DNA recombination"/>
    <property type="evidence" value="ECO:0007669"/>
    <property type="project" value="TreeGrafter"/>
</dbReference>
<dbReference type="InterPro" id="IPR049035">
    <property type="entry name" value="ADDB_N"/>
</dbReference>
<dbReference type="AlphaFoldDB" id="A0A135YWM2"/>
<reference evidence="12 13" key="1">
    <citation type="submission" date="2016-02" db="EMBL/GenBank/DDBJ databases">
        <authorList>
            <person name="Wen L."/>
            <person name="He K."/>
            <person name="Yang H."/>
        </authorList>
    </citation>
    <scope>NUCLEOTIDE SEQUENCE [LARGE SCALE GENOMIC DNA]</scope>
    <source>
        <strain evidence="12 13">MJR8628A</strain>
    </source>
</reference>
<keyword evidence="2" id="KW-0547">Nucleotide-binding</keyword>
<dbReference type="Proteomes" id="UP000070326">
    <property type="component" value="Unassembled WGS sequence"/>
</dbReference>
<evidence type="ECO:0000256" key="4">
    <source>
        <dbReference type="ARBA" id="ARBA00022801"/>
    </source>
</evidence>
<keyword evidence="8" id="KW-0238">DNA-binding</keyword>
<evidence type="ECO:0000256" key="2">
    <source>
        <dbReference type="ARBA" id="ARBA00022741"/>
    </source>
</evidence>
<dbReference type="GO" id="GO:0006281">
    <property type="term" value="P:DNA repair"/>
    <property type="evidence" value="ECO:0007669"/>
    <property type="project" value="UniProtKB-KW"/>
</dbReference>
<feature type="domain" description="ATP-dependent helicase/deoxyribonuclease subunit B N-terminal" evidence="11">
    <location>
        <begin position="5"/>
        <end position="286"/>
    </location>
</feature>
<evidence type="ECO:0000256" key="9">
    <source>
        <dbReference type="ARBA" id="ARBA00023204"/>
    </source>
</evidence>
<dbReference type="SUPFAM" id="SSF52540">
    <property type="entry name" value="P-loop containing nucleoside triphosphate hydrolases"/>
    <property type="match status" value="1"/>
</dbReference>
<keyword evidence="4" id="KW-0378">Hydrolase</keyword>
<evidence type="ECO:0000259" key="10">
    <source>
        <dbReference type="Pfam" id="PF12705"/>
    </source>
</evidence>
<dbReference type="Pfam" id="PF12705">
    <property type="entry name" value="PDDEXK_1"/>
    <property type="match status" value="1"/>
</dbReference>
<accession>A0A135YWM2</accession>
<evidence type="ECO:0000256" key="3">
    <source>
        <dbReference type="ARBA" id="ARBA00022763"/>
    </source>
</evidence>
<keyword evidence="3" id="KW-0227">DNA damage</keyword>
<name>A0A135YWM2_9FIRM</name>
<evidence type="ECO:0000256" key="8">
    <source>
        <dbReference type="ARBA" id="ARBA00023125"/>
    </source>
</evidence>
<dbReference type="PANTHER" id="PTHR30591:SF1">
    <property type="entry name" value="RECBCD ENZYME SUBUNIT RECC"/>
    <property type="match status" value="1"/>
</dbReference>
<dbReference type="EMBL" id="LSQZ01000018">
    <property type="protein sequence ID" value="KXI13804.1"/>
    <property type="molecule type" value="Genomic_DNA"/>
</dbReference>
<evidence type="ECO:0000313" key="12">
    <source>
        <dbReference type="EMBL" id="KXI13804.1"/>
    </source>
</evidence>
<keyword evidence="6" id="KW-0269">Exonuclease</keyword>
<gene>
    <name evidence="12" type="ORF">HMPREF3195_00607</name>
</gene>
<dbReference type="STRING" id="1261.HMPREF3195_00607"/>
<dbReference type="InterPro" id="IPR038726">
    <property type="entry name" value="PDDEXK_AddAB-type"/>
</dbReference>
<keyword evidence="9" id="KW-0234">DNA repair</keyword>
<organism evidence="12 13">
    <name type="scientific">Peptostreptococcus anaerobius</name>
    <dbReference type="NCBI Taxonomy" id="1261"/>
    <lineage>
        <taxon>Bacteria</taxon>
        <taxon>Bacillati</taxon>
        <taxon>Bacillota</taxon>
        <taxon>Clostridia</taxon>
        <taxon>Peptostreptococcales</taxon>
        <taxon>Peptostreptococcaceae</taxon>
        <taxon>Peptostreptococcus</taxon>
    </lineage>
</organism>
<dbReference type="Pfam" id="PF21445">
    <property type="entry name" value="ADDB_N"/>
    <property type="match status" value="1"/>
</dbReference>
<dbReference type="Gene3D" id="3.40.50.300">
    <property type="entry name" value="P-loop containing nucleotide triphosphate hydrolases"/>
    <property type="match status" value="4"/>
</dbReference>
<dbReference type="InterPro" id="IPR011604">
    <property type="entry name" value="PDDEXK-like_dom_sf"/>
</dbReference>
<keyword evidence="1" id="KW-0540">Nuclease</keyword>
<dbReference type="GO" id="GO:0004386">
    <property type="term" value="F:helicase activity"/>
    <property type="evidence" value="ECO:0007669"/>
    <property type="project" value="UniProtKB-KW"/>
</dbReference>
<evidence type="ECO:0000256" key="7">
    <source>
        <dbReference type="ARBA" id="ARBA00022840"/>
    </source>
</evidence>
<dbReference type="RefSeq" id="WP_061101706.1">
    <property type="nucleotide sequence ID" value="NZ_KQ961794.1"/>
</dbReference>
<evidence type="ECO:0000259" key="11">
    <source>
        <dbReference type="Pfam" id="PF21445"/>
    </source>
</evidence>
<sequence>MALGFIWGRMPADRTKKVLDLAFEEAKSKSKKPIYILVPEKYTYEMEKKLSQRLLSQDDPNFRIRVVSFSTLSNIVFTNVSGLKEKKISRSARTMLVYRALEKSEKDLKTFRPSLNDLGLVAKLLDLVIEFKQNDMNVDYINSLSSKVDDRALASKLDDISRIYGAYEDLMQDKYMDSEDGTVLFSRLIGSYEPLDGASIFIDEFTGFTPVQYLVIEKLILLSKKIYISLMTDMRNINSYRGVFAKTNSTIMKINKFCIDNKVKRLEDIRVDDEEYYKKDELRFLESEIRFFNPKIYTGDTIKSSNDELSIEEFGNNKLNIDNSNDDELSIDKFGIKISSFENRHREVEYIASVILDLVKNKGYRFGQIMVATRDIDSYAHITKSIFDDYKINYFLDDKISAQSNPVLVFILSILDMKNTNYSYKSMFTYLKSGILDLDGDDIALLENYVLANGIRGKKWFEDRWDLPVVHSVEDNPVDIEVQDRINKIKDLVMEPIIRLNEKLKGKNTLRDISSYLYEFTLDIGLDKKIVDLVETFERKEDNYRAREYSQAWNIFVDVLDEMVEFMGDEVIGIERYIKFLDLQFQGHELGIIPPSRDQVFITGVDRMKNPDTRVLILIGTNEGVFPKMVSDTSLITEMDKSNLLEKGVKFDSDIVSKMYDEEFLVYRAMSTARERLYVTYPKGDVEGNSMMASSLVNKIKKIFPQIGEEDLSDQVYDIGFKLGDREIDFSQDKTPKISIDIADLIYGAPIFSVSKLEKFSSCPYSYFARYGLRARPRDVYEFSPMDAGNYYHKVLELFLRRIRSNDISWADVDLSYINREVEVLGSRILDARSSYILNTSEKYRYMVRRLNRTLVDSIDAIGKQVRGGKLRPKVLEVTFGIKSDLEPIRLKIDGAREGLVNGKIDRVDSYIDQDTNTEYISIVDYKLSSHDVDLEMVEAGIQLQLFMYMNAILYSKRSEFTRPGIKLKPAALLYSRVKSPQVKLSDIGDLDDLIASEAPEILRENKLMGIVVKDVDIYKIMDRGFEDNTSMKSDILPIKLNKNGTFPKNTKGYDEAEFDIISRYAIKKSEEIAGQIYKGNIDIRPYKSDARTGCDYCEYRSICQFEEDEYRRIRKEEDIINRMTLYNFNSRKEEEDNGK</sequence>
<dbReference type="GO" id="GO:0005524">
    <property type="term" value="F:ATP binding"/>
    <property type="evidence" value="ECO:0007669"/>
    <property type="project" value="UniProtKB-KW"/>
</dbReference>
<dbReference type="Gene3D" id="3.90.320.10">
    <property type="match status" value="1"/>
</dbReference>
<evidence type="ECO:0000256" key="1">
    <source>
        <dbReference type="ARBA" id="ARBA00022722"/>
    </source>
</evidence>
<feature type="domain" description="PD-(D/E)XK endonuclease-like" evidence="10">
    <location>
        <begin position="752"/>
        <end position="1105"/>
    </location>
</feature>
<evidence type="ECO:0000256" key="5">
    <source>
        <dbReference type="ARBA" id="ARBA00022806"/>
    </source>
</evidence>
<dbReference type="PANTHER" id="PTHR30591">
    <property type="entry name" value="RECBCD ENZYME SUBUNIT RECC"/>
    <property type="match status" value="1"/>
</dbReference>
<protein>
    <submittedName>
        <fullName evidence="12">Putative ATP-dependent nuclease subunit B</fullName>
    </submittedName>
</protein>
<dbReference type="InterPro" id="IPR027417">
    <property type="entry name" value="P-loop_NTPase"/>
</dbReference>
<dbReference type="GO" id="GO:0003677">
    <property type="term" value="F:DNA binding"/>
    <property type="evidence" value="ECO:0007669"/>
    <property type="project" value="UniProtKB-KW"/>
</dbReference>
<dbReference type="GO" id="GO:0004527">
    <property type="term" value="F:exonuclease activity"/>
    <property type="evidence" value="ECO:0007669"/>
    <property type="project" value="UniProtKB-KW"/>
</dbReference>
<dbReference type="eggNOG" id="COG3857">
    <property type="taxonomic scope" value="Bacteria"/>
</dbReference>
<comment type="caution">
    <text evidence="12">The sequence shown here is derived from an EMBL/GenBank/DDBJ whole genome shotgun (WGS) entry which is preliminary data.</text>
</comment>